<reference evidence="3" key="1">
    <citation type="submission" date="2020-07" db="EMBL/GenBank/DDBJ databases">
        <authorList>
            <person name="Nieuwenhuis M."/>
            <person name="Van De Peppel L.J.J."/>
        </authorList>
    </citation>
    <scope>NUCLEOTIDE SEQUENCE</scope>
    <source>
        <strain evidence="3">AP01</strain>
        <tissue evidence="3">Mycelium</tissue>
    </source>
</reference>
<evidence type="ECO:0000313" key="4">
    <source>
        <dbReference type="Proteomes" id="UP000775547"/>
    </source>
</evidence>
<accession>A0A9P7GED7</accession>
<dbReference type="Proteomes" id="UP000775547">
    <property type="component" value="Unassembled WGS sequence"/>
</dbReference>
<organism evidence="3 4">
    <name type="scientific">Asterophora parasitica</name>
    <dbReference type="NCBI Taxonomy" id="117018"/>
    <lineage>
        <taxon>Eukaryota</taxon>
        <taxon>Fungi</taxon>
        <taxon>Dikarya</taxon>
        <taxon>Basidiomycota</taxon>
        <taxon>Agaricomycotina</taxon>
        <taxon>Agaricomycetes</taxon>
        <taxon>Agaricomycetidae</taxon>
        <taxon>Agaricales</taxon>
        <taxon>Tricholomatineae</taxon>
        <taxon>Lyophyllaceae</taxon>
        <taxon>Asterophora</taxon>
    </lineage>
</organism>
<proteinExistence type="predicted"/>
<comment type="caution">
    <text evidence="3">The sequence shown here is derived from an EMBL/GenBank/DDBJ whole genome shotgun (WGS) entry which is preliminary data.</text>
</comment>
<dbReference type="InterPro" id="IPR011009">
    <property type="entry name" value="Kinase-like_dom_sf"/>
</dbReference>
<reference evidence="3" key="2">
    <citation type="submission" date="2021-10" db="EMBL/GenBank/DDBJ databases">
        <title>Phylogenomics reveals ancestral predisposition of the termite-cultivated fungus Termitomyces towards a domesticated lifestyle.</title>
        <authorList>
            <person name="Auxier B."/>
            <person name="Grum-Grzhimaylo A."/>
            <person name="Cardenas M.E."/>
            <person name="Lodge J.D."/>
            <person name="Laessoe T."/>
            <person name="Pedersen O."/>
            <person name="Smith M.E."/>
            <person name="Kuyper T.W."/>
            <person name="Franco-Molano E.A."/>
            <person name="Baroni T.J."/>
            <person name="Aanen D.K."/>
        </authorList>
    </citation>
    <scope>NUCLEOTIDE SEQUENCE</scope>
    <source>
        <strain evidence="3">AP01</strain>
        <tissue evidence="3">Mycelium</tissue>
    </source>
</reference>
<sequence>MGKRKNCTIARLANFAKGAKTLGEKLSPRKKRRTQENDEDKENQDTTGIPKEVVRKYRGHRVLPESILQELDAAGVVRRKWTTQLSARTVPLTTLSGASFMKAWFQLLKSNLKAHAIMWSKGMKHGDISLRNIACEPIAEQGVLLDFDLAIPEWPHPRVVGTLPFMAVDLLRDEYMLSG</sequence>
<keyword evidence="4" id="KW-1185">Reference proteome</keyword>
<dbReference type="SUPFAM" id="SSF56112">
    <property type="entry name" value="Protein kinase-like (PK-like)"/>
    <property type="match status" value="1"/>
</dbReference>
<feature type="domain" description="Fungal-type protein kinase" evidence="2">
    <location>
        <begin position="93"/>
        <end position="174"/>
    </location>
</feature>
<dbReference type="InterPro" id="IPR040976">
    <property type="entry name" value="Pkinase_fungal"/>
</dbReference>
<dbReference type="OrthoDB" id="5569250at2759"/>
<evidence type="ECO:0000313" key="3">
    <source>
        <dbReference type="EMBL" id="KAG5645652.1"/>
    </source>
</evidence>
<dbReference type="AlphaFoldDB" id="A0A9P7GED7"/>
<protein>
    <recommendedName>
        <fullName evidence="2">Fungal-type protein kinase domain-containing protein</fullName>
    </recommendedName>
</protein>
<name>A0A9P7GED7_9AGAR</name>
<dbReference type="EMBL" id="JABCKV010000035">
    <property type="protein sequence ID" value="KAG5645652.1"/>
    <property type="molecule type" value="Genomic_DNA"/>
</dbReference>
<dbReference type="Pfam" id="PF17667">
    <property type="entry name" value="Pkinase_fungal"/>
    <property type="match status" value="1"/>
</dbReference>
<gene>
    <name evidence="3" type="ORF">DXG03_005643</name>
</gene>
<evidence type="ECO:0000259" key="2">
    <source>
        <dbReference type="Pfam" id="PF17667"/>
    </source>
</evidence>
<feature type="region of interest" description="Disordered" evidence="1">
    <location>
        <begin position="20"/>
        <end position="51"/>
    </location>
</feature>
<evidence type="ECO:0000256" key="1">
    <source>
        <dbReference type="SAM" id="MobiDB-lite"/>
    </source>
</evidence>